<dbReference type="Gene3D" id="3.10.290.30">
    <property type="entry name" value="MM3350-like"/>
    <property type="match status" value="1"/>
</dbReference>
<keyword evidence="3" id="KW-1185">Reference proteome</keyword>
<dbReference type="Proteomes" id="UP000241444">
    <property type="component" value="Unassembled WGS sequence"/>
</dbReference>
<dbReference type="InterPro" id="IPR024047">
    <property type="entry name" value="MM3350-like_sf"/>
</dbReference>
<name>A0A2P7B5C7_9HYPH</name>
<feature type="domain" description="Plasmid pRiA4b Orf3-like" evidence="1">
    <location>
        <begin position="14"/>
        <end position="44"/>
    </location>
</feature>
<dbReference type="Pfam" id="PF07929">
    <property type="entry name" value="PRiA4_ORF3"/>
    <property type="match status" value="1"/>
</dbReference>
<reference evidence="3" key="1">
    <citation type="submission" date="2017-11" db="EMBL/GenBank/DDBJ databases">
        <authorList>
            <person name="Kuznetsova I."/>
            <person name="Sazanova A."/>
            <person name="Chirak E."/>
            <person name="Safronova V."/>
            <person name="Willems A."/>
        </authorList>
    </citation>
    <scope>NUCLEOTIDE SEQUENCE [LARGE SCALE GENOMIC DNA]</scope>
    <source>
        <strain evidence="3">STM 196</strain>
    </source>
</reference>
<gene>
    <name evidence="2" type="ORF">CU102_26780</name>
</gene>
<dbReference type="EMBL" id="PGGO01000036">
    <property type="protein sequence ID" value="PSH61677.1"/>
    <property type="molecule type" value="Genomic_DNA"/>
</dbReference>
<sequence length="52" mass="5987">MPPTFSSLPHAGSILQLKIRLLGLSPMVWRRVLVPESYSLRELHGEWKESWG</sequence>
<accession>A0A2P7B5C7</accession>
<dbReference type="AlphaFoldDB" id="A0A2P7B5C7"/>
<dbReference type="OrthoDB" id="9816539at2"/>
<proteinExistence type="predicted"/>
<protein>
    <recommendedName>
        <fullName evidence="1">Plasmid pRiA4b Orf3-like domain-containing protein</fullName>
    </recommendedName>
</protein>
<evidence type="ECO:0000259" key="1">
    <source>
        <dbReference type="Pfam" id="PF07929"/>
    </source>
</evidence>
<organism evidence="2 3">
    <name type="scientific">Phyllobacterium brassicacearum</name>
    <dbReference type="NCBI Taxonomy" id="314235"/>
    <lineage>
        <taxon>Bacteria</taxon>
        <taxon>Pseudomonadati</taxon>
        <taxon>Pseudomonadota</taxon>
        <taxon>Alphaproteobacteria</taxon>
        <taxon>Hyphomicrobiales</taxon>
        <taxon>Phyllobacteriaceae</taxon>
        <taxon>Phyllobacterium</taxon>
    </lineage>
</organism>
<evidence type="ECO:0000313" key="3">
    <source>
        <dbReference type="Proteomes" id="UP000241444"/>
    </source>
</evidence>
<evidence type="ECO:0000313" key="2">
    <source>
        <dbReference type="EMBL" id="PSH61677.1"/>
    </source>
</evidence>
<comment type="caution">
    <text evidence="2">The sequence shown here is derived from an EMBL/GenBank/DDBJ whole genome shotgun (WGS) entry which is preliminary data.</text>
</comment>
<dbReference type="SUPFAM" id="SSF159941">
    <property type="entry name" value="MM3350-like"/>
    <property type="match status" value="1"/>
</dbReference>
<dbReference type="InterPro" id="IPR012912">
    <property type="entry name" value="Plasmid_pRiA4b_Orf3-like"/>
</dbReference>
<dbReference type="RefSeq" id="WP_106714120.1">
    <property type="nucleotide sequence ID" value="NZ_PGGO01000036.1"/>
</dbReference>